<dbReference type="EMBL" id="AP011529">
    <property type="protein sequence ID" value="BAI80034.1"/>
    <property type="molecule type" value="Genomic_DNA"/>
</dbReference>
<dbReference type="GO" id="GO:0051607">
    <property type="term" value="P:defense response to virus"/>
    <property type="evidence" value="ECO:0007669"/>
    <property type="project" value="UniProtKB-KW"/>
</dbReference>
<name>D3PBR1_DEFDS</name>
<organism evidence="2 3">
    <name type="scientific">Deferribacter desulfuricans (strain DSM 14783 / JCM 11476 / NBRC 101012 / SSM1)</name>
    <dbReference type="NCBI Taxonomy" id="639282"/>
    <lineage>
        <taxon>Bacteria</taxon>
        <taxon>Pseudomonadati</taxon>
        <taxon>Deferribacterota</taxon>
        <taxon>Deferribacteres</taxon>
        <taxon>Deferribacterales</taxon>
        <taxon>Deferribacteraceae</taxon>
        <taxon>Deferribacter</taxon>
    </lineage>
</organism>
<keyword evidence="3" id="KW-1185">Reference proteome</keyword>
<dbReference type="eggNOG" id="COG1688">
    <property type="taxonomic scope" value="Bacteria"/>
</dbReference>
<dbReference type="InterPro" id="IPR013421">
    <property type="entry name" value="CRISPR-assoc_prot_Cas5_HALMA"/>
</dbReference>
<dbReference type="Proteomes" id="UP000001520">
    <property type="component" value="Chromosome"/>
</dbReference>
<dbReference type="Gene3D" id="3.30.70.2660">
    <property type="match status" value="1"/>
</dbReference>
<keyword evidence="1" id="KW-0051">Antiviral defense</keyword>
<dbReference type="GO" id="GO:0043571">
    <property type="term" value="P:maintenance of CRISPR repeat elements"/>
    <property type="evidence" value="ECO:0007669"/>
    <property type="project" value="InterPro"/>
</dbReference>
<dbReference type="RefSeq" id="WP_013007282.1">
    <property type="nucleotide sequence ID" value="NC_013939.1"/>
</dbReference>
<dbReference type="OrthoDB" id="1805474at2"/>
<proteinExistence type="predicted"/>
<dbReference type="InterPro" id="IPR021124">
    <property type="entry name" value="CRISPR-assoc_prot_Cas5"/>
</dbReference>
<dbReference type="AlphaFoldDB" id="D3PBR1"/>
<protein>
    <submittedName>
        <fullName evidence="2">CRISPR-associated protein Cas5</fullName>
    </submittedName>
</protein>
<reference evidence="2 3" key="1">
    <citation type="journal article" date="2010" name="DNA Res.">
        <title>Bacterial lifestyle in a deep-sea hydrothermal vent chimney revealed by the genome sequence of the thermophilic bacterium Deferribacter desulfuricans SSM1.</title>
        <authorList>
            <person name="Takaki Y."/>
            <person name="Shimamura S."/>
            <person name="Nakagawa S."/>
            <person name="Fukuhara Y."/>
            <person name="Horikawa H."/>
            <person name="Ankai A."/>
            <person name="Harada T."/>
            <person name="Hosoyama A."/>
            <person name="Oguchi A."/>
            <person name="Fukui S."/>
            <person name="Fujita N."/>
            <person name="Takami H."/>
            <person name="Takai K."/>
        </authorList>
    </citation>
    <scope>NUCLEOTIDE SEQUENCE [LARGE SCALE GENOMIC DNA]</scope>
    <source>
        <strain evidence="3">DSM 14783 / JCM 11476 / NBRC 101012 / SSM1</strain>
    </source>
</reference>
<gene>
    <name evidence="2" type="ordered locus">DEFDS_0550</name>
</gene>
<evidence type="ECO:0000256" key="1">
    <source>
        <dbReference type="ARBA" id="ARBA00023118"/>
    </source>
</evidence>
<dbReference type="NCBIfam" id="TIGR02593">
    <property type="entry name" value="CRISPR_cas5"/>
    <property type="match status" value="1"/>
</dbReference>
<dbReference type="STRING" id="639282.DEFDS_0550"/>
<evidence type="ECO:0000313" key="2">
    <source>
        <dbReference type="EMBL" id="BAI80034.1"/>
    </source>
</evidence>
<dbReference type="NCBIfam" id="TIGR02592">
    <property type="entry name" value="cas_Cas5h"/>
    <property type="match status" value="1"/>
</dbReference>
<dbReference type="Pfam" id="PF09704">
    <property type="entry name" value="Cas_Cas5d"/>
    <property type="match status" value="1"/>
</dbReference>
<evidence type="ECO:0000313" key="3">
    <source>
        <dbReference type="Proteomes" id="UP000001520"/>
    </source>
</evidence>
<dbReference type="HOGENOM" id="CLU_090888_1_0_0"/>
<dbReference type="InterPro" id="IPR013422">
    <property type="entry name" value="CRISPR-assoc_prot_Cas5_N"/>
</dbReference>
<sequence>MKVLVFDIWGDFGHFKKFYTTSSPLTFSVPPPTAVYGMLGAILGFGKNEYLQYLNVKTTKIAIQILNPIKKTRMTINLIDTKNSNSFHLIKSRTQIKTEFLRNPAYRFYVNINNEDLFNKLIQRVKNKETYYTLSLGLANLLANFKYIGAFKAEPTGNADFVNSAILSKNVENIEVEEGKKYFKEKLPIDMNQNREVLKYEDVIMELNGQKLEGNFKNCYKIEDKIVSFF</sequence>
<accession>D3PBR1</accession>
<dbReference type="KEGG" id="ddf:DEFDS_0550"/>